<sequence length="274" mass="30429">MEWLIEPFSYAYILKAHLVSLFLCAFCGFLSSFLILKSYSLLADALSHSITPGIVIAYTTSFSYTVSSFLCGLFALFSMAIVSKSSKLKTDTIIGIVFSSFFALSLFLVSIFTIPVKLESLFLGDILSLEDSEVFELAILLGSLFCFILLSYKKIKFIFFDELGAFVAGLNVGFYKIMFFILLCFCTVASLKTVGAVLVTAMLVAPGASAFMISKKFDKIVFLATIFAGFSGFFGVYLSYFLDTYASAMIVLTQLFIFAICFMYKRVVYDRVFA</sequence>
<dbReference type="PANTHER" id="PTHR30477">
    <property type="entry name" value="ABC-TRANSPORTER METAL-BINDING PROTEIN"/>
    <property type="match status" value="1"/>
</dbReference>
<feature type="transmembrane region" description="Helical" evidence="7">
    <location>
        <begin position="196"/>
        <end position="213"/>
    </location>
</feature>
<feature type="transmembrane region" description="Helical" evidence="7">
    <location>
        <begin position="55"/>
        <end position="81"/>
    </location>
</feature>
<evidence type="ECO:0000256" key="7">
    <source>
        <dbReference type="SAM" id="Phobius"/>
    </source>
</evidence>
<keyword evidence="6" id="KW-0813">Transport</keyword>
<dbReference type="EMBL" id="FAVB01000004">
    <property type="protein sequence ID" value="CUU87162.1"/>
    <property type="molecule type" value="Genomic_DNA"/>
</dbReference>
<evidence type="ECO:0000313" key="11">
    <source>
        <dbReference type="Proteomes" id="UP000052257"/>
    </source>
</evidence>
<dbReference type="PANTHER" id="PTHR30477:SF13">
    <property type="entry name" value="IRON TRANSPORT SYSTEM MEMBRANE PROTEIN HI_0360-RELATED"/>
    <property type="match status" value="1"/>
</dbReference>
<organism evidence="9 10">
    <name type="scientific">Campylobacter hyointestinalis subsp. hyointestinalis</name>
    <dbReference type="NCBI Taxonomy" id="91352"/>
    <lineage>
        <taxon>Bacteria</taxon>
        <taxon>Pseudomonadati</taxon>
        <taxon>Campylobacterota</taxon>
        <taxon>Epsilonproteobacteria</taxon>
        <taxon>Campylobacterales</taxon>
        <taxon>Campylobacteraceae</taxon>
        <taxon>Campylobacter</taxon>
    </lineage>
</organism>
<dbReference type="InterPro" id="IPR001626">
    <property type="entry name" value="ABC_TroCD"/>
</dbReference>
<name>A0A0S4SID0_CAMHY</name>
<evidence type="ECO:0000313" key="10">
    <source>
        <dbReference type="Proteomes" id="UP000052237"/>
    </source>
</evidence>
<dbReference type="GO" id="GO:0043190">
    <property type="term" value="C:ATP-binding cassette (ABC) transporter complex"/>
    <property type="evidence" value="ECO:0007669"/>
    <property type="project" value="InterPro"/>
</dbReference>
<dbReference type="RefSeq" id="WP_034961014.1">
    <property type="nucleotide sequence ID" value="NZ_CBCRTP010000002.1"/>
</dbReference>
<dbReference type="AlphaFoldDB" id="A0A0S4SID0"/>
<evidence type="ECO:0000313" key="9">
    <source>
        <dbReference type="EMBL" id="CUU87162.1"/>
    </source>
</evidence>
<comment type="similarity">
    <text evidence="2 6">Belongs to the ABC-3 integral membrane protein family.</text>
</comment>
<feature type="transmembrane region" description="Helical" evidence="7">
    <location>
        <begin position="93"/>
        <end position="114"/>
    </location>
</feature>
<comment type="caution">
    <text evidence="9">The sequence shown here is derived from an EMBL/GenBank/DDBJ whole genome shotgun (WGS) entry which is preliminary data.</text>
</comment>
<evidence type="ECO:0000256" key="5">
    <source>
        <dbReference type="ARBA" id="ARBA00023136"/>
    </source>
</evidence>
<keyword evidence="10" id="KW-1185">Reference proteome</keyword>
<accession>A0A9W5ETX5</accession>
<dbReference type="GO" id="GO:0010043">
    <property type="term" value="P:response to zinc ion"/>
    <property type="evidence" value="ECO:0007669"/>
    <property type="project" value="TreeGrafter"/>
</dbReference>
<comment type="subcellular location">
    <subcellularLocation>
        <location evidence="6">Cell membrane</location>
        <topology evidence="6">Multi-pass membrane protein</topology>
    </subcellularLocation>
    <subcellularLocation>
        <location evidence="1">Membrane</location>
        <topology evidence="1">Multi-pass membrane protein</topology>
    </subcellularLocation>
</comment>
<dbReference type="Proteomes" id="UP000052237">
    <property type="component" value="Unassembled WGS sequence"/>
</dbReference>
<dbReference type="GO" id="GO:0055085">
    <property type="term" value="P:transmembrane transport"/>
    <property type="evidence" value="ECO:0007669"/>
    <property type="project" value="InterPro"/>
</dbReference>
<accession>A0A0S4SID0</accession>
<reference evidence="10 11" key="1">
    <citation type="submission" date="2015-11" db="EMBL/GenBank/DDBJ databases">
        <authorList>
            <consortium name="Pathogen Informatics"/>
        </authorList>
    </citation>
    <scope>NUCLEOTIDE SEQUENCE [LARGE SCALE GENOMIC DNA]</scope>
    <source>
        <strain evidence="9 10">006A-0059</strain>
        <strain evidence="8 11">006A-0191</strain>
    </source>
</reference>
<evidence type="ECO:0000256" key="1">
    <source>
        <dbReference type="ARBA" id="ARBA00004141"/>
    </source>
</evidence>
<feature type="transmembrane region" description="Helical" evidence="7">
    <location>
        <begin position="220"/>
        <end position="240"/>
    </location>
</feature>
<keyword evidence="3 6" id="KW-0812">Transmembrane</keyword>
<dbReference type="Gene3D" id="1.10.3470.10">
    <property type="entry name" value="ABC transporter involved in vitamin B12 uptake, BtuC"/>
    <property type="match status" value="1"/>
</dbReference>
<evidence type="ECO:0000256" key="6">
    <source>
        <dbReference type="RuleBase" id="RU003943"/>
    </source>
</evidence>
<evidence type="ECO:0000313" key="8">
    <source>
        <dbReference type="EMBL" id="CUU86300.1"/>
    </source>
</evidence>
<dbReference type="SUPFAM" id="SSF81345">
    <property type="entry name" value="ABC transporter involved in vitamin B12 uptake, BtuC"/>
    <property type="match status" value="1"/>
</dbReference>
<dbReference type="EMBL" id="FAUW01000004">
    <property type="protein sequence ID" value="CUU86300.1"/>
    <property type="molecule type" value="Genomic_DNA"/>
</dbReference>
<keyword evidence="4 7" id="KW-1133">Transmembrane helix</keyword>
<dbReference type="Pfam" id="PF00950">
    <property type="entry name" value="ABC-3"/>
    <property type="match status" value="1"/>
</dbReference>
<evidence type="ECO:0000256" key="3">
    <source>
        <dbReference type="ARBA" id="ARBA00022692"/>
    </source>
</evidence>
<evidence type="ECO:0000256" key="4">
    <source>
        <dbReference type="ARBA" id="ARBA00022989"/>
    </source>
</evidence>
<protein>
    <submittedName>
        <fullName evidence="9">Protein AfeC</fullName>
    </submittedName>
</protein>
<proteinExistence type="inferred from homology"/>
<feature type="transmembrane region" description="Helical" evidence="7">
    <location>
        <begin position="134"/>
        <end position="152"/>
    </location>
</feature>
<evidence type="ECO:0000256" key="2">
    <source>
        <dbReference type="ARBA" id="ARBA00008034"/>
    </source>
</evidence>
<dbReference type="InterPro" id="IPR037294">
    <property type="entry name" value="ABC_BtuC-like"/>
</dbReference>
<dbReference type="Proteomes" id="UP000052257">
    <property type="component" value="Unassembled WGS sequence"/>
</dbReference>
<feature type="transmembrane region" description="Helical" evidence="7">
    <location>
        <begin position="246"/>
        <end position="264"/>
    </location>
</feature>
<feature type="transmembrane region" description="Helical" evidence="7">
    <location>
        <begin position="12"/>
        <end position="35"/>
    </location>
</feature>
<keyword evidence="5 7" id="KW-0472">Membrane</keyword>
<feature type="transmembrane region" description="Helical" evidence="7">
    <location>
        <begin position="164"/>
        <end position="190"/>
    </location>
</feature>
<gene>
    <name evidence="9" type="primary">mntB_2</name>
    <name evidence="8" type="synonym">mntB_3</name>
    <name evidence="9" type="ORF">ERS686654_01750</name>
    <name evidence="8" type="ORF">ERS739220_01686</name>
</gene>